<evidence type="ECO:0000313" key="1">
    <source>
        <dbReference type="EMBL" id="GAA0162515.1"/>
    </source>
</evidence>
<sequence>MHTLPSSWVFKPFLLSPWVVLGFSNLSFSFSVPSTVWSRYFGCGQFGQPFLALLHSWLAEGVNFSDTSFSTSESAFLKESDLARVLGSLMLEGEKLGEVVVPDIAYDRVEEKYQYSLVVKVLSKRRFHVQTLKDTIRGLWGGSEGVQVLDMGGSLFHVIFLDDVKMLRPCRVNLGYLMVMLY</sequence>
<dbReference type="AlphaFoldDB" id="A0AAV3QIR0"/>
<evidence type="ECO:0000313" key="2">
    <source>
        <dbReference type="Proteomes" id="UP001454036"/>
    </source>
</evidence>
<reference evidence="1 2" key="1">
    <citation type="submission" date="2024-01" db="EMBL/GenBank/DDBJ databases">
        <title>The complete chloroplast genome sequence of Lithospermum erythrorhizon: insights into the phylogenetic relationship among Boraginaceae species and the maternal lineages of purple gromwells.</title>
        <authorList>
            <person name="Okada T."/>
            <person name="Watanabe K."/>
        </authorList>
    </citation>
    <scope>NUCLEOTIDE SEQUENCE [LARGE SCALE GENOMIC DNA]</scope>
</reference>
<accession>A0AAV3QIR0</accession>
<protein>
    <submittedName>
        <fullName evidence="1">Uncharacterized protein</fullName>
    </submittedName>
</protein>
<organism evidence="1 2">
    <name type="scientific">Lithospermum erythrorhizon</name>
    <name type="common">Purple gromwell</name>
    <name type="synonym">Lithospermum officinale var. erythrorhizon</name>
    <dbReference type="NCBI Taxonomy" id="34254"/>
    <lineage>
        <taxon>Eukaryota</taxon>
        <taxon>Viridiplantae</taxon>
        <taxon>Streptophyta</taxon>
        <taxon>Embryophyta</taxon>
        <taxon>Tracheophyta</taxon>
        <taxon>Spermatophyta</taxon>
        <taxon>Magnoliopsida</taxon>
        <taxon>eudicotyledons</taxon>
        <taxon>Gunneridae</taxon>
        <taxon>Pentapetalae</taxon>
        <taxon>asterids</taxon>
        <taxon>lamiids</taxon>
        <taxon>Boraginales</taxon>
        <taxon>Boraginaceae</taxon>
        <taxon>Boraginoideae</taxon>
        <taxon>Lithospermeae</taxon>
        <taxon>Lithospermum</taxon>
    </lineage>
</organism>
<proteinExistence type="predicted"/>
<gene>
    <name evidence="1" type="ORF">LIER_18592</name>
</gene>
<dbReference type="EMBL" id="BAABME010004482">
    <property type="protein sequence ID" value="GAA0162515.1"/>
    <property type="molecule type" value="Genomic_DNA"/>
</dbReference>
<name>A0AAV3QIR0_LITER</name>
<comment type="caution">
    <text evidence="1">The sequence shown here is derived from an EMBL/GenBank/DDBJ whole genome shotgun (WGS) entry which is preliminary data.</text>
</comment>
<keyword evidence="2" id="KW-1185">Reference proteome</keyword>
<dbReference type="Proteomes" id="UP001454036">
    <property type="component" value="Unassembled WGS sequence"/>
</dbReference>